<organism evidence="2 3">
    <name type="scientific">Kazachstania africana (strain ATCC 22294 / BCRC 22015 / CBS 2517 / CECT 1963 / NBRC 1671 / NRRL Y-8276)</name>
    <name type="common">Yeast</name>
    <name type="synonym">Kluyveromyces africanus</name>
    <dbReference type="NCBI Taxonomy" id="1071382"/>
    <lineage>
        <taxon>Eukaryota</taxon>
        <taxon>Fungi</taxon>
        <taxon>Dikarya</taxon>
        <taxon>Ascomycota</taxon>
        <taxon>Saccharomycotina</taxon>
        <taxon>Saccharomycetes</taxon>
        <taxon>Saccharomycetales</taxon>
        <taxon>Saccharomycetaceae</taxon>
        <taxon>Kazachstania</taxon>
    </lineage>
</organism>
<evidence type="ECO:0000313" key="2">
    <source>
        <dbReference type="EMBL" id="CCF57042.1"/>
    </source>
</evidence>
<dbReference type="GeneID" id="13884962"/>
<dbReference type="KEGG" id="kaf:KAFR_0C00470"/>
<sequence length="186" mass="21269">MKQQLAQLLNIRIKFRTQLKGQEYIKAAFIGEPINGSDQLHIQLGSLSTENKEVVTYERFELLLFVTFTVILTLIRFLWNFIQQNKINKRNKHIVEAFRLNITRSTLCSRSSNDSFGCDTSVEKDLAVTRYLTNTSISQTLRFSAGLPQQDCIFHQNISRSPQADPISLLLWDSTKYGKPSSLLPG</sequence>
<feature type="transmembrane region" description="Helical" evidence="1">
    <location>
        <begin position="62"/>
        <end position="82"/>
    </location>
</feature>
<dbReference type="AlphaFoldDB" id="H2ARP2"/>
<keyword evidence="1" id="KW-1133">Transmembrane helix</keyword>
<keyword evidence="1" id="KW-0812">Transmembrane</keyword>
<protein>
    <submittedName>
        <fullName evidence="2">Uncharacterized protein</fullName>
    </submittedName>
</protein>
<dbReference type="InParanoid" id="H2ARP2"/>
<dbReference type="RefSeq" id="XP_003956177.1">
    <property type="nucleotide sequence ID" value="XM_003956128.1"/>
</dbReference>
<accession>H2ARP2</accession>
<dbReference type="HOGENOM" id="CLU_1454636_0_0_1"/>
<dbReference type="EMBL" id="HE650823">
    <property type="protein sequence ID" value="CCF57042.1"/>
    <property type="molecule type" value="Genomic_DNA"/>
</dbReference>
<reference evidence="2 3" key="1">
    <citation type="journal article" date="2011" name="Proc. Natl. Acad. Sci. U.S.A.">
        <title>Evolutionary erosion of yeast sex chromosomes by mating-type switching accidents.</title>
        <authorList>
            <person name="Gordon J.L."/>
            <person name="Armisen D."/>
            <person name="Proux-Wera E."/>
            <person name="Oheigeartaigh S.S."/>
            <person name="Byrne K.P."/>
            <person name="Wolfe K.H."/>
        </authorList>
    </citation>
    <scope>NUCLEOTIDE SEQUENCE [LARGE SCALE GENOMIC DNA]</scope>
    <source>
        <strain evidence="3">ATCC 22294 / BCRC 22015 / CBS 2517 / CECT 1963 / NBRC 1671 / NRRL Y-8276</strain>
    </source>
</reference>
<evidence type="ECO:0000256" key="1">
    <source>
        <dbReference type="SAM" id="Phobius"/>
    </source>
</evidence>
<name>H2ARP2_KAZAF</name>
<keyword evidence="3" id="KW-1185">Reference proteome</keyword>
<dbReference type="Proteomes" id="UP000005220">
    <property type="component" value="Chromosome 3"/>
</dbReference>
<proteinExistence type="predicted"/>
<gene>
    <name evidence="2" type="primary">KAFR0C00470</name>
    <name evidence="2" type="ORF">KAFR_0C00470</name>
</gene>
<keyword evidence="1" id="KW-0472">Membrane</keyword>
<evidence type="ECO:0000313" key="3">
    <source>
        <dbReference type="Proteomes" id="UP000005220"/>
    </source>
</evidence>